<keyword evidence="2" id="KW-1185">Reference proteome</keyword>
<dbReference type="PANTHER" id="PTHR37398:SF3">
    <property type="entry name" value="GLYCOSIDE HYDROLASE FAMILY 5 DOMAIN-CONTAINING PROTEIN"/>
    <property type="match status" value="1"/>
</dbReference>
<dbReference type="OrthoDB" id="406631at2759"/>
<dbReference type="Proteomes" id="UP000245119">
    <property type="component" value="Linkage Group LG8"/>
</dbReference>
<dbReference type="PANTHER" id="PTHR37398">
    <property type="entry name" value="ENDO-BETA-1,4-MANNANASE"/>
    <property type="match status" value="1"/>
</dbReference>
<reference evidence="1 2" key="1">
    <citation type="submission" date="2018-04" db="EMBL/GenBank/DDBJ databases">
        <title>The genome of golden apple snail Pomacea canaliculata provides insight into stress tolerance and invasive adaptation.</title>
        <authorList>
            <person name="Liu C."/>
            <person name="Liu B."/>
            <person name="Ren Y."/>
            <person name="Zhang Y."/>
            <person name="Wang H."/>
            <person name="Li S."/>
            <person name="Jiang F."/>
            <person name="Yin L."/>
            <person name="Zhang G."/>
            <person name="Qian W."/>
            <person name="Fan W."/>
        </authorList>
    </citation>
    <scope>NUCLEOTIDE SEQUENCE [LARGE SCALE GENOMIC DNA]</scope>
    <source>
        <strain evidence="1">SZHN2017</strain>
        <tissue evidence="1">Muscle</tissue>
    </source>
</reference>
<evidence type="ECO:0000313" key="1">
    <source>
        <dbReference type="EMBL" id="PVD25443.1"/>
    </source>
</evidence>
<organism evidence="1 2">
    <name type="scientific">Pomacea canaliculata</name>
    <name type="common">Golden apple snail</name>
    <dbReference type="NCBI Taxonomy" id="400727"/>
    <lineage>
        <taxon>Eukaryota</taxon>
        <taxon>Metazoa</taxon>
        <taxon>Spiralia</taxon>
        <taxon>Lophotrochozoa</taxon>
        <taxon>Mollusca</taxon>
        <taxon>Gastropoda</taxon>
        <taxon>Caenogastropoda</taxon>
        <taxon>Architaenioglossa</taxon>
        <taxon>Ampullarioidea</taxon>
        <taxon>Ampullariidae</taxon>
        <taxon>Pomacea</taxon>
    </lineage>
</organism>
<dbReference type="InterPro" id="IPR017853">
    <property type="entry name" value="GH"/>
</dbReference>
<dbReference type="STRING" id="400727.A0A2T7NW90"/>
<name>A0A2T7NW90_POMCA</name>
<gene>
    <name evidence="1" type="ORF">C0Q70_13099</name>
</gene>
<comment type="caution">
    <text evidence="1">The sequence shown here is derived from an EMBL/GenBank/DDBJ whole genome shotgun (WGS) entry which is preliminary data.</text>
</comment>
<evidence type="ECO:0008006" key="3">
    <source>
        <dbReference type="Google" id="ProtNLM"/>
    </source>
</evidence>
<proteinExistence type="predicted"/>
<evidence type="ECO:0000313" key="2">
    <source>
        <dbReference type="Proteomes" id="UP000245119"/>
    </source>
</evidence>
<dbReference type="EMBL" id="PZQS01000008">
    <property type="protein sequence ID" value="PVD25443.1"/>
    <property type="molecule type" value="Genomic_DNA"/>
</dbReference>
<dbReference type="Gene3D" id="3.20.20.80">
    <property type="entry name" value="Glycosidases"/>
    <property type="match status" value="1"/>
</dbReference>
<dbReference type="SUPFAM" id="SSF51445">
    <property type="entry name" value="(Trans)glycosidases"/>
    <property type="match status" value="1"/>
</dbReference>
<accession>A0A2T7NW90</accession>
<protein>
    <recommendedName>
        <fullName evidence="3">Glycoside hydrolase family 5 domain-containing protein</fullName>
    </recommendedName>
</protein>
<sequence>MLTSRDLTIDVNDDIRCLADAADTCYSAALSHGLGCGYVTRQGTNLIHNGQKIFLSGANTAWVAYGYDFGNNQYQYRRDRYIYLMDKVKEAGGNSMRTWVHIEGATSPVFDSNGCVTGLDKGDGSFVKDFIQYLDDAKERNILIFPCLWNGALKQNHNNLQGLITDSHKLQCYIDKALIPWVKAVKDHPALGGWDIINEMEGEIKPGVHDSEPCFDTTFLVNSGAGWAGATYTAEQFLKFINWQVDAIRRTDPTALVTAGSWSQRSQTDKWNDKNLYSDECLVKAGGKTQGTLTFYSTHSYDWQGHFSADAPFKHNFSEYGLDKPLVVAEFNSMHGEGMTIEQMFQYLYTHGYAGAWSWHAQADGGDTDPTDTQMRGIAALRGKHEAGGVVPLDLSGSG</sequence>
<dbReference type="AlphaFoldDB" id="A0A2T7NW90"/>